<dbReference type="EMBL" id="MN739647">
    <property type="protein sequence ID" value="QHT17988.1"/>
    <property type="molecule type" value="Genomic_DNA"/>
</dbReference>
<feature type="domain" description="Thioredoxin" evidence="2">
    <location>
        <begin position="1"/>
        <end position="134"/>
    </location>
</feature>
<protein>
    <recommendedName>
        <fullName evidence="2">Thioredoxin domain-containing protein</fullName>
    </recommendedName>
</protein>
<feature type="compositionally biased region" description="Basic residues" evidence="1">
    <location>
        <begin position="1"/>
        <end position="23"/>
    </location>
</feature>
<dbReference type="Gene3D" id="3.40.30.10">
    <property type="entry name" value="Glutaredoxin"/>
    <property type="match status" value="1"/>
</dbReference>
<evidence type="ECO:0000313" key="3">
    <source>
        <dbReference type="EMBL" id="QHT17988.1"/>
    </source>
</evidence>
<sequence>MPKNHTTSKKRGITHKPLRKTMKHHQENTKTPLVIGLIYAKWCGHCQALEPEWKSMKQNILKKKSVSPRQIVEIEESDPDKDAKIEDINKTFHGGKLQANGYPTIFKNVGGKIEYYEGGRTAVEMENWVLGKTAEKRPVHQKTWRNYFFGGFQSGTLTPKPTPRPKPSKPSRSSKPSKPSRDSK</sequence>
<accession>A0A6C0DM22</accession>
<dbReference type="SUPFAM" id="SSF52833">
    <property type="entry name" value="Thioredoxin-like"/>
    <property type="match status" value="1"/>
</dbReference>
<dbReference type="InterPro" id="IPR013766">
    <property type="entry name" value="Thioredoxin_domain"/>
</dbReference>
<evidence type="ECO:0000256" key="1">
    <source>
        <dbReference type="SAM" id="MobiDB-lite"/>
    </source>
</evidence>
<feature type="region of interest" description="Disordered" evidence="1">
    <location>
        <begin position="150"/>
        <end position="184"/>
    </location>
</feature>
<reference evidence="3" key="1">
    <citation type="journal article" date="2020" name="Nature">
        <title>Giant virus diversity and host interactions through global metagenomics.</title>
        <authorList>
            <person name="Schulz F."/>
            <person name="Roux S."/>
            <person name="Paez-Espino D."/>
            <person name="Jungbluth S."/>
            <person name="Walsh D.A."/>
            <person name="Denef V.J."/>
            <person name="McMahon K.D."/>
            <person name="Konstantinidis K.T."/>
            <person name="Eloe-Fadrosh E.A."/>
            <person name="Kyrpides N.C."/>
            <person name="Woyke T."/>
        </authorList>
    </citation>
    <scope>NUCLEOTIDE SEQUENCE</scope>
    <source>
        <strain evidence="3">GVMAG-M-3300023174-3</strain>
    </source>
</reference>
<feature type="region of interest" description="Disordered" evidence="1">
    <location>
        <begin position="1"/>
        <end position="26"/>
    </location>
</feature>
<evidence type="ECO:0000259" key="2">
    <source>
        <dbReference type="PROSITE" id="PS51352"/>
    </source>
</evidence>
<dbReference type="InterPro" id="IPR036249">
    <property type="entry name" value="Thioredoxin-like_sf"/>
</dbReference>
<dbReference type="AlphaFoldDB" id="A0A6C0DM22"/>
<dbReference type="Pfam" id="PF00085">
    <property type="entry name" value="Thioredoxin"/>
    <property type="match status" value="1"/>
</dbReference>
<dbReference type="PROSITE" id="PS51352">
    <property type="entry name" value="THIOREDOXIN_2"/>
    <property type="match status" value="1"/>
</dbReference>
<proteinExistence type="predicted"/>
<dbReference type="CDD" id="cd02961">
    <property type="entry name" value="PDI_a_family"/>
    <property type="match status" value="1"/>
</dbReference>
<name>A0A6C0DM22_9ZZZZ</name>
<organism evidence="3">
    <name type="scientific">viral metagenome</name>
    <dbReference type="NCBI Taxonomy" id="1070528"/>
    <lineage>
        <taxon>unclassified sequences</taxon>
        <taxon>metagenomes</taxon>
        <taxon>organismal metagenomes</taxon>
    </lineage>
</organism>